<dbReference type="Proteomes" id="UP000831120">
    <property type="component" value="Chromosome"/>
</dbReference>
<sequence>MPRKDETQEVQEQEPRRPYEEWARELSTPGWLLAAARTKAGWALGQEVTRKEYEAALEAAQGEVIRNG</sequence>
<evidence type="ECO:0000313" key="2">
    <source>
        <dbReference type="EMBL" id="BDG16953.1"/>
    </source>
</evidence>
<feature type="region of interest" description="Disordered" evidence="1">
    <location>
        <begin position="1"/>
        <end position="22"/>
    </location>
</feature>
<gene>
    <name evidence="2" type="ORF">TbrSNM41_16870</name>
</gene>
<evidence type="ECO:0000256" key="1">
    <source>
        <dbReference type="SAM" id="MobiDB-lite"/>
    </source>
</evidence>
<evidence type="ECO:0000313" key="3">
    <source>
        <dbReference type="Proteomes" id="UP000831120"/>
    </source>
</evidence>
<keyword evidence="3" id="KW-1185">Reference proteome</keyword>
<organism evidence="2 3">
    <name type="scientific">Thermus brockianus</name>
    <dbReference type="NCBI Taxonomy" id="56956"/>
    <lineage>
        <taxon>Bacteria</taxon>
        <taxon>Thermotogati</taxon>
        <taxon>Deinococcota</taxon>
        <taxon>Deinococci</taxon>
        <taxon>Thermales</taxon>
        <taxon>Thermaceae</taxon>
        <taxon>Thermus</taxon>
    </lineage>
</organism>
<reference evidence="2 3" key="1">
    <citation type="journal article" date="2022" name="Microbiol. Resour. Announc.">
        <title>Complete Genome Sequences of Thermus Strains Isolated from Senami Hot Spring in Japan.</title>
        <authorList>
            <person name="Miyazaki K."/>
        </authorList>
    </citation>
    <scope>NUCLEOTIDE SEQUENCE [LARGE SCALE GENOMIC DNA]</scope>
    <source>
        <strain evidence="2 3">SNM4-1</strain>
    </source>
</reference>
<dbReference type="EMBL" id="AP025593">
    <property type="protein sequence ID" value="BDG16953.1"/>
    <property type="molecule type" value="Genomic_DNA"/>
</dbReference>
<name>A0ABN6NKJ2_THEBO</name>
<accession>A0ABN6NKJ2</accession>
<proteinExistence type="predicted"/>
<protein>
    <submittedName>
        <fullName evidence="2">Uncharacterized protein</fullName>
    </submittedName>
</protein>
<dbReference type="RefSeq" id="WP_244362216.1">
    <property type="nucleotide sequence ID" value="NZ_AP025593.1"/>
</dbReference>